<name>A0ABR9AZD5_9BACL</name>
<gene>
    <name evidence="2" type="ORF">IFO66_14100</name>
</gene>
<keyword evidence="3" id="KW-1185">Reference proteome</keyword>
<comment type="caution">
    <text evidence="2">The sequence shown here is derived from an EMBL/GenBank/DDBJ whole genome shotgun (WGS) entry which is preliminary data.</text>
</comment>
<evidence type="ECO:0000259" key="1">
    <source>
        <dbReference type="Pfam" id="PF14028"/>
    </source>
</evidence>
<sequence>MWKSMQVYYYEDDKQALLLDGIRPVLQQMKASGSFVRAYVQRHWRFGPHIAIHVEFEQEEAIEHCFRQIEERLKAYLSKYPSQRKLDESSYLQLCEQWENECPGIGPLVPLEPDNQVAIYEHNCFSGLWKHPLLSELLRSFYAYTYELVHLEIERTRSNRQARYVQLVRMMASISMLVPSHGLHAGYSIYKDIAASYVDFMNRSEQKQFIQKQFQEADGQWGSLIDKAIQEVVQHSSETGLYEGPDELLRRWSAALRELSNAVMKLTEEGMLQAEEVEALWLEHLYPMSSKTTAQFEIKGERLLSAITRMRQDQDARATSAMNACCCLMGVLDGLLPLFHISAHVKHLLAYLLSGSAERVLRMNSPYRVQHAEGN</sequence>
<dbReference type="Pfam" id="PF14028">
    <property type="entry name" value="Lant_dehydr_C"/>
    <property type="match status" value="1"/>
</dbReference>
<organism evidence="2 3">
    <name type="scientific">Paenibacillus arenosi</name>
    <dbReference type="NCBI Taxonomy" id="2774142"/>
    <lineage>
        <taxon>Bacteria</taxon>
        <taxon>Bacillati</taxon>
        <taxon>Bacillota</taxon>
        <taxon>Bacilli</taxon>
        <taxon>Bacillales</taxon>
        <taxon>Paenibacillaceae</taxon>
        <taxon>Paenibacillus</taxon>
    </lineage>
</organism>
<dbReference type="Proteomes" id="UP000634529">
    <property type="component" value="Unassembled WGS sequence"/>
</dbReference>
<reference evidence="2 3" key="1">
    <citation type="submission" date="2020-09" db="EMBL/GenBank/DDBJ databases">
        <title>Paenibacillus sp. CAU 1523 isolated from sand of Haeundae Beach.</title>
        <authorList>
            <person name="Kim W."/>
        </authorList>
    </citation>
    <scope>NUCLEOTIDE SEQUENCE [LARGE SCALE GENOMIC DNA]</scope>
    <source>
        <strain evidence="2 3">CAU 1523</strain>
    </source>
</reference>
<evidence type="ECO:0000313" key="3">
    <source>
        <dbReference type="Proteomes" id="UP000634529"/>
    </source>
</evidence>
<feature type="domain" description="Thiopeptide-type bacteriocin biosynthesis" evidence="1">
    <location>
        <begin position="2"/>
        <end position="275"/>
    </location>
</feature>
<dbReference type="EMBL" id="JACYTN010000011">
    <property type="protein sequence ID" value="MBD8499424.1"/>
    <property type="molecule type" value="Genomic_DNA"/>
</dbReference>
<proteinExistence type="predicted"/>
<protein>
    <recommendedName>
        <fullName evidence="1">Thiopeptide-type bacteriocin biosynthesis domain-containing protein</fullName>
    </recommendedName>
</protein>
<evidence type="ECO:0000313" key="2">
    <source>
        <dbReference type="EMBL" id="MBD8499424.1"/>
    </source>
</evidence>
<dbReference type="InterPro" id="IPR023809">
    <property type="entry name" value="Thiopep_bacteriocin_synth_dom"/>
</dbReference>
<accession>A0ABR9AZD5</accession>
<dbReference type="RefSeq" id="WP_192025760.1">
    <property type="nucleotide sequence ID" value="NZ_JACYTN010000011.1"/>
</dbReference>